<accession>G9MT60</accession>
<protein>
    <recommendedName>
        <fullName evidence="2">Zn(2)-C6 fungal-type domain-containing protein</fullName>
    </recommendedName>
</protein>
<dbReference type="RefSeq" id="XP_013957299.1">
    <property type="nucleotide sequence ID" value="XM_014101824.1"/>
</dbReference>
<sequence>MPGVPSYRGCDACRKLRKKCDGSTPCSRCKRRNVPCQGTGTVRYKFKTQIQSPNVVGLRQQKMLWQYRPLIWMPIQTPTNGASRLATAFSSLMTAEDPKYNLNCFGDWFTGLPSRFGADQVLDDVADAFLEGLIGIWIHGGRQTVDAMTKYGRALKSLRAALYDPITVKSPHTLCATILFTVSRNWFLNGSDYQVSHIEGIVHLLNASAGEHWAERLDTYMRISMLYPTATIINNSVSIDSWYLKQHGPIFGPSQPPDQDHDQPIESLTLSTILNMPVFLSTPENHLDWIKSSYERLKIEIRLVHQRLNAMTEINDPSALKLDQLHEMVKLESSCIFMLAYTLILSAFLLAFDPENIILHRESRELAWDAVFTSSQTAPHLPVGMGFIPYALFAAWLATDDLDVVKAIRATLVQSDVYFADVKYVRMFRALKQRLRSLRKTKLAASSQIELLLDEHTEQSMPPDMVDFGWDLSTIYALEI</sequence>
<dbReference type="SUPFAM" id="SSF57701">
    <property type="entry name" value="Zn2/Cys6 DNA-binding domain"/>
    <property type="match status" value="1"/>
</dbReference>
<dbReference type="InterPro" id="IPR053178">
    <property type="entry name" value="Osmoadaptation_assoc"/>
</dbReference>
<keyword evidence="4" id="KW-1185">Reference proteome</keyword>
<dbReference type="HOGENOM" id="CLU_019524_2_0_1"/>
<dbReference type="InParanoid" id="G9MT60"/>
<dbReference type="Pfam" id="PF00172">
    <property type="entry name" value="Zn_clus"/>
    <property type="match status" value="1"/>
</dbReference>
<dbReference type="PROSITE" id="PS50048">
    <property type="entry name" value="ZN2_CY6_FUNGAL_2"/>
    <property type="match status" value="1"/>
</dbReference>
<dbReference type="PANTHER" id="PTHR38111:SF11">
    <property type="entry name" value="TRANSCRIPTION FACTOR DOMAIN-CONTAINING PROTEIN-RELATED"/>
    <property type="match status" value="1"/>
</dbReference>
<dbReference type="GeneID" id="25792797"/>
<dbReference type="CDD" id="cd00067">
    <property type="entry name" value="GAL4"/>
    <property type="match status" value="1"/>
</dbReference>
<dbReference type="STRING" id="413071.G9MT60"/>
<dbReference type="OrthoDB" id="4314040at2759"/>
<evidence type="ECO:0000313" key="3">
    <source>
        <dbReference type="EMBL" id="EHK23102.1"/>
    </source>
</evidence>
<dbReference type="eggNOG" id="ENOG502SJWZ">
    <property type="taxonomic scope" value="Eukaryota"/>
</dbReference>
<dbReference type="InterPro" id="IPR001138">
    <property type="entry name" value="Zn2Cys6_DnaBD"/>
</dbReference>
<dbReference type="PANTHER" id="PTHR38111">
    <property type="entry name" value="ZN(2)-C6 FUNGAL-TYPE DOMAIN-CONTAINING PROTEIN-RELATED"/>
    <property type="match status" value="1"/>
</dbReference>
<dbReference type="Gene3D" id="4.10.240.10">
    <property type="entry name" value="Zn(2)-C6 fungal-type DNA-binding domain"/>
    <property type="match status" value="1"/>
</dbReference>
<dbReference type="OMA" id="YWREAPE"/>
<proteinExistence type="predicted"/>
<evidence type="ECO:0000256" key="1">
    <source>
        <dbReference type="ARBA" id="ARBA00023242"/>
    </source>
</evidence>
<feature type="domain" description="Zn(2)-C6 fungal-type" evidence="2">
    <location>
        <begin position="9"/>
        <end position="36"/>
    </location>
</feature>
<organism evidence="3 4">
    <name type="scientific">Hypocrea virens (strain Gv29-8 / FGSC 10586)</name>
    <name type="common">Gliocladium virens</name>
    <name type="synonym">Trichoderma virens</name>
    <dbReference type="NCBI Taxonomy" id="413071"/>
    <lineage>
        <taxon>Eukaryota</taxon>
        <taxon>Fungi</taxon>
        <taxon>Dikarya</taxon>
        <taxon>Ascomycota</taxon>
        <taxon>Pezizomycotina</taxon>
        <taxon>Sordariomycetes</taxon>
        <taxon>Hypocreomycetidae</taxon>
        <taxon>Hypocreales</taxon>
        <taxon>Hypocreaceae</taxon>
        <taxon>Trichoderma</taxon>
    </lineage>
</organism>
<reference evidence="3 4" key="1">
    <citation type="journal article" date="2011" name="Genome Biol.">
        <title>Comparative genome sequence analysis underscores mycoparasitism as the ancestral life style of Trichoderma.</title>
        <authorList>
            <person name="Kubicek C.P."/>
            <person name="Herrera-Estrella A."/>
            <person name="Seidl-Seiboth V."/>
            <person name="Martinez D.A."/>
            <person name="Druzhinina I.S."/>
            <person name="Thon M."/>
            <person name="Zeilinger S."/>
            <person name="Casas-Flores S."/>
            <person name="Horwitz B.A."/>
            <person name="Mukherjee P.K."/>
            <person name="Mukherjee M."/>
            <person name="Kredics L."/>
            <person name="Alcaraz L.D."/>
            <person name="Aerts A."/>
            <person name="Antal Z."/>
            <person name="Atanasova L."/>
            <person name="Cervantes-Badillo M.G."/>
            <person name="Challacombe J."/>
            <person name="Chertkov O."/>
            <person name="McCluskey K."/>
            <person name="Coulpier F."/>
            <person name="Deshpande N."/>
            <person name="von Doehren H."/>
            <person name="Ebbole D.J."/>
            <person name="Esquivel-Naranjo E.U."/>
            <person name="Fekete E."/>
            <person name="Flipphi M."/>
            <person name="Glaser F."/>
            <person name="Gomez-Rodriguez E.Y."/>
            <person name="Gruber S."/>
            <person name="Han C."/>
            <person name="Henrissat B."/>
            <person name="Hermosa R."/>
            <person name="Hernandez-Onate M."/>
            <person name="Karaffa L."/>
            <person name="Kosti I."/>
            <person name="Le Crom S."/>
            <person name="Lindquist E."/>
            <person name="Lucas S."/>
            <person name="Luebeck M."/>
            <person name="Luebeck P.S."/>
            <person name="Margeot A."/>
            <person name="Metz B."/>
            <person name="Misra M."/>
            <person name="Nevalainen H."/>
            <person name="Omann M."/>
            <person name="Packer N."/>
            <person name="Perrone G."/>
            <person name="Uresti-Rivera E.E."/>
            <person name="Salamov A."/>
            <person name="Schmoll M."/>
            <person name="Seiboth B."/>
            <person name="Shapiro H."/>
            <person name="Sukno S."/>
            <person name="Tamayo-Ramos J.A."/>
            <person name="Tisch D."/>
            <person name="Wiest A."/>
            <person name="Wilkinson H.H."/>
            <person name="Zhang M."/>
            <person name="Coutinho P.M."/>
            <person name="Kenerley C.M."/>
            <person name="Monte E."/>
            <person name="Baker S.E."/>
            <person name="Grigoriev I.V."/>
        </authorList>
    </citation>
    <scope>NUCLEOTIDE SEQUENCE [LARGE SCALE GENOMIC DNA]</scope>
    <source>
        <strain evidence="4">Gv29-8 / FGSC 10586</strain>
    </source>
</reference>
<dbReference type="SMART" id="SM00066">
    <property type="entry name" value="GAL4"/>
    <property type="match status" value="1"/>
</dbReference>
<name>G9MT60_HYPVG</name>
<comment type="caution">
    <text evidence="3">The sequence shown here is derived from an EMBL/GenBank/DDBJ whole genome shotgun (WGS) entry which is preliminary data.</text>
</comment>
<dbReference type="PROSITE" id="PS00463">
    <property type="entry name" value="ZN2_CY6_FUNGAL_1"/>
    <property type="match status" value="1"/>
</dbReference>
<gene>
    <name evidence="3" type="ORF">TRIVIDRAFT_29730</name>
</gene>
<evidence type="ECO:0000259" key="2">
    <source>
        <dbReference type="PROSITE" id="PS50048"/>
    </source>
</evidence>
<dbReference type="VEuPathDB" id="FungiDB:TRIVIDRAFT_29730"/>
<evidence type="ECO:0000313" key="4">
    <source>
        <dbReference type="Proteomes" id="UP000007115"/>
    </source>
</evidence>
<dbReference type="EMBL" id="ABDF02000006">
    <property type="protein sequence ID" value="EHK23102.1"/>
    <property type="molecule type" value="Genomic_DNA"/>
</dbReference>
<dbReference type="GO" id="GO:0000981">
    <property type="term" value="F:DNA-binding transcription factor activity, RNA polymerase II-specific"/>
    <property type="evidence" value="ECO:0007669"/>
    <property type="project" value="InterPro"/>
</dbReference>
<dbReference type="AlphaFoldDB" id="G9MT60"/>
<dbReference type="Proteomes" id="UP000007115">
    <property type="component" value="Unassembled WGS sequence"/>
</dbReference>
<dbReference type="InterPro" id="IPR036864">
    <property type="entry name" value="Zn2-C6_fun-type_DNA-bd_sf"/>
</dbReference>
<dbReference type="GO" id="GO:0008270">
    <property type="term" value="F:zinc ion binding"/>
    <property type="evidence" value="ECO:0007669"/>
    <property type="project" value="InterPro"/>
</dbReference>
<keyword evidence="1" id="KW-0539">Nucleus</keyword>